<dbReference type="KEGG" id="qso:IRL76_08085"/>
<sequence>MFGRNATTFRENAPLLGVVALLLATFALLAMFGHPDATAKIERERSETSLIETLPATGDDVGTIVSDLAPDDAKARNESVPFADDAPPPAKPFTFRGNGIDRQRARDCLALAAMAEAGSGDEDQRAVMQVVLNRVRHPAFAKTVCGVVFEGSERPTGCQFTFTCDGSLDRTYSDAMWRSARERAQEALGGYVDAKVGSATHYHANYVYPYWSGSLDKIAEVGPHLFFRWRGAWGMPQALSARYSGGEPDPLALRETAQEVERPEDLLPRLAQQGTAVRSITASDIPRDPSLAVTRPSTPDSPAPGVHFVLVSGGDAPGALVEKARTLCPGDRYCQVYGWDDATAIPARLPLGEDARRALRFSYLPARSGNPEVVYFDCRVFIALESGACLPRAIR</sequence>
<feature type="region of interest" description="Disordered" evidence="1">
    <location>
        <begin position="78"/>
        <end position="97"/>
    </location>
</feature>
<dbReference type="Pfam" id="PF07486">
    <property type="entry name" value="Hydrolase_2"/>
    <property type="match status" value="1"/>
</dbReference>
<dbReference type="EMBL" id="CP064654">
    <property type="protein sequence ID" value="QPC97863.1"/>
    <property type="molecule type" value="Genomic_DNA"/>
</dbReference>
<gene>
    <name evidence="3" type="ORF">IRL76_08085</name>
</gene>
<protein>
    <submittedName>
        <fullName evidence="3">Cell wall hydrolase</fullName>
    </submittedName>
</protein>
<dbReference type="InterPro" id="IPR011105">
    <property type="entry name" value="Cell_wall_hydrolase_SleB"/>
</dbReference>
<evidence type="ECO:0000259" key="2">
    <source>
        <dbReference type="Pfam" id="PF07486"/>
    </source>
</evidence>
<keyword evidence="3" id="KW-0378">Hydrolase</keyword>
<dbReference type="AlphaFoldDB" id="A0A7S8ISC2"/>
<proteinExistence type="predicted"/>
<dbReference type="Gene3D" id="1.10.10.2520">
    <property type="entry name" value="Cell wall hydrolase SleB, domain 1"/>
    <property type="match status" value="1"/>
</dbReference>
<dbReference type="GO" id="GO:0016787">
    <property type="term" value="F:hydrolase activity"/>
    <property type="evidence" value="ECO:0007669"/>
    <property type="project" value="UniProtKB-KW"/>
</dbReference>
<organism evidence="3 4">
    <name type="scientific">Qipengyuania soli</name>
    <dbReference type="NCBI Taxonomy" id="2782568"/>
    <lineage>
        <taxon>Bacteria</taxon>
        <taxon>Pseudomonadati</taxon>
        <taxon>Pseudomonadota</taxon>
        <taxon>Alphaproteobacteria</taxon>
        <taxon>Sphingomonadales</taxon>
        <taxon>Erythrobacteraceae</taxon>
        <taxon>Qipengyuania</taxon>
    </lineage>
</organism>
<evidence type="ECO:0000256" key="1">
    <source>
        <dbReference type="SAM" id="MobiDB-lite"/>
    </source>
</evidence>
<dbReference type="RefSeq" id="WP_200980873.1">
    <property type="nucleotide sequence ID" value="NZ_CP064654.1"/>
</dbReference>
<dbReference type="Proteomes" id="UP000594459">
    <property type="component" value="Chromosome"/>
</dbReference>
<accession>A0A7S8ISC2</accession>
<reference evidence="3 4" key="1">
    <citation type="submission" date="2020-11" db="EMBL/GenBank/DDBJ databases">
        <title>The genome sequence of Erythrobacter sp. 6D36.</title>
        <authorList>
            <person name="Liu Y."/>
        </authorList>
    </citation>
    <scope>NUCLEOTIDE SEQUENCE [LARGE SCALE GENOMIC DNA]</scope>
    <source>
        <strain evidence="3 4">6D36</strain>
    </source>
</reference>
<dbReference type="InterPro" id="IPR042047">
    <property type="entry name" value="SleB_dom1"/>
</dbReference>
<keyword evidence="4" id="KW-1185">Reference proteome</keyword>
<name>A0A7S8ISC2_9SPHN</name>
<evidence type="ECO:0000313" key="3">
    <source>
        <dbReference type="EMBL" id="QPC97863.1"/>
    </source>
</evidence>
<evidence type="ECO:0000313" key="4">
    <source>
        <dbReference type="Proteomes" id="UP000594459"/>
    </source>
</evidence>
<feature type="domain" description="Cell wall hydrolase SleB" evidence="2">
    <location>
        <begin position="119"/>
        <end position="227"/>
    </location>
</feature>